<dbReference type="OrthoDB" id="5084694at2759"/>
<proteinExistence type="predicted"/>
<dbReference type="Proteomes" id="UP000544331">
    <property type="component" value="Unassembled WGS sequence"/>
</dbReference>
<organism evidence="2 3">
    <name type="scientific">Fusarium mundagurra</name>
    <dbReference type="NCBI Taxonomy" id="1567541"/>
    <lineage>
        <taxon>Eukaryota</taxon>
        <taxon>Fungi</taxon>
        <taxon>Dikarya</taxon>
        <taxon>Ascomycota</taxon>
        <taxon>Pezizomycotina</taxon>
        <taxon>Sordariomycetes</taxon>
        <taxon>Hypocreomycetidae</taxon>
        <taxon>Hypocreales</taxon>
        <taxon>Nectriaceae</taxon>
        <taxon>Fusarium</taxon>
        <taxon>Fusarium fujikuroi species complex</taxon>
    </lineage>
</organism>
<evidence type="ECO:0000313" key="2">
    <source>
        <dbReference type="EMBL" id="KAF5712013.1"/>
    </source>
</evidence>
<accession>A0A8H5YG93</accession>
<feature type="region of interest" description="Disordered" evidence="1">
    <location>
        <begin position="259"/>
        <end position="284"/>
    </location>
</feature>
<gene>
    <name evidence="2" type="ORF">FMUND_8695</name>
</gene>
<dbReference type="AlphaFoldDB" id="A0A8H5YG93"/>
<sequence length="284" mass="31557">MRRVLGPKSHNRWQNISMMIGWCLHVAETDRSVSVPRPWTATDAELSARLGVWGVPAFVRLALVGIPSEEGPSHSELLPKWQKDEERILGKVAGLGKVEDLLYGQQDGPSQAGAFNSAGSSIDTQYWSTENPLQTTTWQSADTEVPYGSTEAPYRIQENVLGPLGVTHVSEGLEPFGPVHQGSPPRKERSRWSGNSRKRARETEEDTSEEIHGLGGFDNFGYRERSKRVRGEGSNSDVNFMIKELKKMHEELKETHASFNSMSEMEDSDTAPEAWVTSESSTEG</sequence>
<dbReference type="EMBL" id="JAAOAN010000285">
    <property type="protein sequence ID" value="KAF5712013.1"/>
    <property type="molecule type" value="Genomic_DNA"/>
</dbReference>
<evidence type="ECO:0000256" key="1">
    <source>
        <dbReference type="SAM" id="MobiDB-lite"/>
    </source>
</evidence>
<feature type="region of interest" description="Disordered" evidence="1">
    <location>
        <begin position="172"/>
        <end position="212"/>
    </location>
</feature>
<name>A0A8H5YG93_9HYPO</name>
<evidence type="ECO:0000313" key="3">
    <source>
        <dbReference type="Proteomes" id="UP000544331"/>
    </source>
</evidence>
<protein>
    <submittedName>
        <fullName evidence="2">Uncharacterized protein</fullName>
    </submittedName>
</protein>
<keyword evidence="3" id="KW-1185">Reference proteome</keyword>
<reference evidence="2 3" key="1">
    <citation type="submission" date="2020-05" db="EMBL/GenBank/DDBJ databases">
        <title>Identification and distribution of gene clusters putatively required for synthesis of sphingolipid metabolism inhibitors in phylogenetically diverse species of the filamentous fungus Fusarium.</title>
        <authorList>
            <person name="Kim H.-S."/>
            <person name="Busman M."/>
            <person name="Brown D.W."/>
            <person name="Divon H."/>
            <person name="Uhlig S."/>
            <person name="Proctor R.H."/>
        </authorList>
    </citation>
    <scope>NUCLEOTIDE SEQUENCE [LARGE SCALE GENOMIC DNA]</scope>
    <source>
        <strain evidence="2 3">NRRL 66235</strain>
    </source>
</reference>
<comment type="caution">
    <text evidence="2">The sequence shown here is derived from an EMBL/GenBank/DDBJ whole genome shotgun (WGS) entry which is preliminary data.</text>
</comment>